<dbReference type="AlphaFoldDB" id="A6UTU9"/>
<evidence type="ECO:0000313" key="2">
    <source>
        <dbReference type="EMBL" id="ABR55921.1"/>
    </source>
</evidence>
<gene>
    <name evidence="2" type="ordered locus">Maeo_0333</name>
</gene>
<dbReference type="EMBL" id="CP000743">
    <property type="protein sequence ID" value="ABR55921.1"/>
    <property type="molecule type" value="Genomic_DNA"/>
</dbReference>
<accession>A6UTU9</accession>
<proteinExistence type="predicted"/>
<dbReference type="STRING" id="419665.Maeo_0333"/>
<dbReference type="HOGENOM" id="CLU_026974_0_1_2"/>
<protein>
    <submittedName>
        <fullName evidence="2">Extracellular solute-binding protein family 1</fullName>
    </submittedName>
</protein>
<dbReference type="SUPFAM" id="SSF53850">
    <property type="entry name" value="Periplasmic binding protein-like II"/>
    <property type="match status" value="1"/>
</dbReference>
<dbReference type="Gene3D" id="3.40.190.10">
    <property type="entry name" value="Periplasmic binding protein-like II"/>
    <property type="match status" value="2"/>
</dbReference>
<dbReference type="KEGG" id="mae:Maeo_0333"/>
<organism evidence="2 3">
    <name type="scientific">Methanococcus aeolicus (strain ATCC BAA-1280 / DSM 17508 / OCM 812 / Nankai-3)</name>
    <dbReference type="NCBI Taxonomy" id="419665"/>
    <lineage>
        <taxon>Archaea</taxon>
        <taxon>Methanobacteriati</taxon>
        <taxon>Methanobacteriota</taxon>
        <taxon>Methanomada group</taxon>
        <taxon>Methanococci</taxon>
        <taxon>Methanococcales</taxon>
        <taxon>Methanococcaceae</taxon>
        <taxon>Methanococcus</taxon>
    </lineage>
</organism>
<dbReference type="eggNOG" id="arCOG00227">
    <property type="taxonomic scope" value="Archaea"/>
</dbReference>
<keyword evidence="3" id="KW-1185">Reference proteome</keyword>
<dbReference type="GO" id="GO:0030976">
    <property type="term" value="F:thiamine pyrophosphate binding"/>
    <property type="evidence" value="ECO:0007669"/>
    <property type="project" value="TreeGrafter"/>
</dbReference>
<evidence type="ECO:0000256" key="1">
    <source>
        <dbReference type="ARBA" id="ARBA00022729"/>
    </source>
</evidence>
<dbReference type="Proteomes" id="UP000001106">
    <property type="component" value="Chromosome"/>
</dbReference>
<dbReference type="PIRSF" id="PIRSF002825">
    <property type="entry name" value="CfbpA"/>
    <property type="match status" value="1"/>
</dbReference>
<dbReference type="CDD" id="cd13544">
    <property type="entry name" value="PBP2_Fbp_like_1"/>
    <property type="match status" value="1"/>
</dbReference>
<dbReference type="PANTHER" id="PTHR30006">
    <property type="entry name" value="THIAMINE-BINDING PERIPLASMIC PROTEIN-RELATED"/>
    <property type="match status" value="1"/>
</dbReference>
<reference evidence="2" key="1">
    <citation type="submission" date="2007-06" db="EMBL/GenBank/DDBJ databases">
        <title>Complete sequence of Methanococcus aeolicus Nankai-3.</title>
        <authorList>
            <consortium name="US DOE Joint Genome Institute"/>
            <person name="Copeland A."/>
            <person name="Lucas S."/>
            <person name="Lapidus A."/>
            <person name="Barry K."/>
            <person name="Glavina del Rio T."/>
            <person name="Dalin E."/>
            <person name="Tice H."/>
            <person name="Pitluck S."/>
            <person name="Chain P."/>
            <person name="Malfatti S."/>
            <person name="Shin M."/>
            <person name="Vergez L."/>
            <person name="Schmutz J."/>
            <person name="Larimer F."/>
            <person name="Land M."/>
            <person name="Hauser L."/>
            <person name="Kyrpides N."/>
            <person name="Lykidis A."/>
            <person name="Sieprawska-Lupa M."/>
            <person name="Whitman W.B."/>
            <person name="Richardson P."/>
        </authorList>
    </citation>
    <scope>NUCLEOTIDE SEQUENCE [LARGE SCALE GENOMIC DNA]</scope>
    <source>
        <strain evidence="2">Nankai-3</strain>
    </source>
</reference>
<dbReference type="InterPro" id="IPR026045">
    <property type="entry name" value="Ferric-bd"/>
</dbReference>
<sequence>MPIMALLGVILFLSISGCINDQSPTVISSEGPPTEEKVINIYAAYGGLDTIAEEFEKDTGIKVNYVSMSSGEALSRLMAEKNNPSCDVWFGGGIDAFIKAKNEKLLTSYESPNAKYIDSKFVDEEHYWTGVSLVTIGVLENTQLIKDKNLPEPKTWDDLIKPEYKGELIASNPTISGTAYFTICGILQMKGKDEGWIYLDKFYGNTPFLTKRGSGPSKKVISGEYAYGVAPDPHSKKIKNPDLPIKAIYLDKVVWWPSPVAIIKDSKHPNNAKTFVDWALSERGQKILMSASPRVPVRSDIKTLEGVPNPSELDFIDMDFVYWGEHRDEVLNEWKNRYQSITTQ</sequence>
<dbReference type="PANTHER" id="PTHR30006:SF2">
    <property type="entry name" value="ABC TRANSPORTER SUBSTRATE-BINDING PROTEIN"/>
    <property type="match status" value="1"/>
</dbReference>
<dbReference type="GO" id="GO:0015888">
    <property type="term" value="P:thiamine transport"/>
    <property type="evidence" value="ECO:0007669"/>
    <property type="project" value="TreeGrafter"/>
</dbReference>
<dbReference type="OrthoDB" id="130870at2157"/>
<keyword evidence="1" id="KW-0732">Signal</keyword>
<dbReference type="InterPro" id="IPR006059">
    <property type="entry name" value="SBP"/>
</dbReference>
<name>A6UTU9_META3</name>
<dbReference type="Pfam" id="PF13416">
    <property type="entry name" value="SBP_bac_8"/>
    <property type="match status" value="1"/>
</dbReference>
<evidence type="ECO:0000313" key="3">
    <source>
        <dbReference type="Proteomes" id="UP000001106"/>
    </source>
</evidence>
<dbReference type="GO" id="GO:0030975">
    <property type="term" value="F:thiamine binding"/>
    <property type="evidence" value="ECO:0007669"/>
    <property type="project" value="TreeGrafter"/>
</dbReference>